<evidence type="ECO:0000256" key="6">
    <source>
        <dbReference type="SAM" id="MobiDB-lite"/>
    </source>
</evidence>
<sequence>MFHDSAPASTGGLTHRPEAALRDLFTAHAGHVYATAVRCCRGRMDLAEEVTQAVFCEWMRSSATFPADVVPGGWLHRCTVYKSSEILRSEARRKQYERRAATQQSLLATGADDPHWRELAPMIDEILEHLPTADRNALILRFYERCDFREVGRRLGLSADTAQKRVSRALQRLKAEFARRGIHSTGGTLGSYLATGIIFAPPPGFLSSLTLPSLSPSTATLKTLTAIMSTNTKLGILGAGLCATLAITALIQHHTLADQKQSIRDLQGRLAAAGVPSSGPMVRSSSERRARTTSSGKDSAMRPEDLFAKALAETDPLKRMSEWTGLLQSMRKDEAVAVAEMFKNHMEDFDHERFLFLRSWGALDGRAAADFLKKTGVYSEDFTAVMAEWAHQDPAAAVAWLEANPMEKSSALVGITEGWARKDLASASRWVESQPGSQSRLDMLNVLFKQQVEQGGLEGAKTWFANIGSDPHNDNYRQRGYELLCVEISKGDPDAALQWLEQNATAAYARKSEAVDGVLRQIANRDGEKAVQWILDHPEVYGWRGRSHTLAEAVETWAKRETDGPADLLKGLAGTENYDPSVAAFASSTRARGLYETSLEWTQTIGDPETRERIYSETANRWLSADRENAGSYLRNQGYTAEEITKLAAPRSFTLSGGMRLGFSEADSSVVSEPTKQE</sequence>
<feature type="region of interest" description="Disordered" evidence="6">
    <location>
        <begin position="273"/>
        <end position="300"/>
    </location>
</feature>
<gene>
    <name evidence="9" type="ORF">KBB96_09595</name>
</gene>
<evidence type="ECO:0000256" key="3">
    <source>
        <dbReference type="ARBA" id="ARBA00023082"/>
    </source>
</evidence>
<dbReference type="InterPro" id="IPR013324">
    <property type="entry name" value="RNA_pol_sigma_r3/r4-like"/>
</dbReference>
<dbReference type="EMBL" id="CP073100">
    <property type="protein sequence ID" value="QUE53133.1"/>
    <property type="molecule type" value="Genomic_DNA"/>
</dbReference>
<name>A0A975J349_9BACT</name>
<dbReference type="Gene3D" id="1.10.1740.10">
    <property type="match status" value="1"/>
</dbReference>
<evidence type="ECO:0000259" key="8">
    <source>
        <dbReference type="Pfam" id="PF08281"/>
    </source>
</evidence>
<dbReference type="Pfam" id="PF04542">
    <property type="entry name" value="Sigma70_r2"/>
    <property type="match status" value="1"/>
</dbReference>
<dbReference type="SUPFAM" id="SSF88946">
    <property type="entry name" value="Sigma2 domain of RNA polymerase sigma factors"/>
    <property type="match status" value="1"/>
</dbReference>
<dbReference type="SUPFAM" id="SSF88659">
    <property type="entry name" value="Sigma3 and sigma4 domains of RNA polymerase sigma factors"/>
    <property type="match status" value="1"/>
</dbReference>
<keyword evidence="4" id="KW-0238">DNA-binding</keyword>
<dbReference type="CDD" id="cd06171">
    <property type="entry name" value="Sigma70_r4"/>
    <property type="match status" value="1"/>
</dbReference>
<dbReference type="PANTHER" id="PTHR43133">
    <property type="entry name" value="RNA POLYMERASE ECF-TYPE SIGMA FACTO"/>
    <property type="match status" value="1"/>
</dbReference>
<accession>A0A975J349</accession>
<keyword evidence="3" id="KW-0731">Sigma factor</keyword>
<comment type="similarity">
    <text evidence="1">Belongs to the sigma-70 factor family. ECF subfamily.</text>
</comment>
<dbReference type="RefSeq" id="WP_211634477.1">
    <property type="nucleotide sequence ID" value="NZ_CP073100.1"/>
</dbReference>
<dbReference type="InterPro" id="IPR036388">
    <property type="entry name" value="WH-like_DNA-bd_sf"/>
</dbReference>
<evidence type="ECO:0000256" key="5">
    <source>
        <dbReference type="ARBA" id="ARBA00023163"/>
    </source>
</evidence>
<feature type="domain" description="RNA polymerase sigma factor 70 region 4 type 2" evidence="8">
    <location>
        <begin position="123"/>
        <end position="173"/>
    </location>
</feature>
<organism evidence="9 10">
    <name type="scientific">Luteolibacter ambystomatis</name>
    <dbReference type="NCBI Taxonomy" id="2824561"/>
    <lineage>
        <taxon>Bacteria</taxon>
        <taxon>Pseudomonadati</taxon>
        <taxon>Verrucomicrobiota</taxon>
        <taxon>Verrucomicrobiia</taxon>
        <taxon>Verrucomicrobiales</taxon>
        <taxon>Verrucomicrobiaceae</taxon>
        <taxon>Luteolibacter</taxon>
    </lineage>
</organism>
<keyword evidence="5" id="KW-0804">Transcription</keyword>
<dbReference type="GO" id="GO:0006352">
    <property type="term" value="P:DNA-templated transcription initiation"/>
    <property type="evidence" value="ECO:0007669"/>
    <property type="project" value="InterPro"/>
</dbReference>
<dbReference type="GO" id="GO:0003677">
    <property type="term" value="F:DNA binding"/>
    <property type="evidence" value="ECO:0007669"/>
    <property type="project" value="UniProtKB-KW"/>
</dbReference>
<dbReference type="KEGG" id="lamb:KBB96_09595"/>
<keyword evidence="10" id="KW-1185">Reference proteome</keyword>
<dbReference type="GO" id="GO:0016987">
    <property type="term" value="F:sigma factor activity"/>
    <property type="evidence" value="ECO:0007669"/>
    <property type="project" value="UniProtKB-KW"/>
</dbReference>
<dbReference type="NCBIfam" id="TIGR02937">
    <property type="entry name" value="sigma70-ECF"/>
    <property type="match status" value="1"/>
</dbReference>
<evidence type="ECO:0000256" key="4">
    <source>
        <dbReference type="ARBA" id="ARBA00023125"/>
    </source>
</evidence>
<evidence type="ECO:0000256" key="2">
    <source>
        <dbReference type="ARBA" id="ARBA00023015"/>
    </source>
</evidence>
<dbReference type="Gene3D" id="1.10.10.10">
    <property type="entry name" value="Winged helix-like DNA-binding domain superfamily/Winged helix DNA-binding domain"/>
    <property type="match status" value="1"/>
</dbReference>
<dbReference type="InterPro" id="IPR039425">
    <property type="entry name" value="RNA_pol_sigma-70-like"/>
</dbReference>
<feature type="domain" description="RNA polymerase sigma-70 region 2" evidence="7">
    <location>
        <begin position="24"/>
        <end position="92"/>
    </location>
</feature>
<reference evidence="9" key="1">
    <citation type="submission" date="2021-04" db="EMBL/GenBank/DDBJ databases">
        <title>Luteolibacter sp. 32A isolated from the skin of an Anderson's salamander (Ambystoma andersonii).</title>
        <authorList>
            <person name="Spergser J."/>
            <person name="Busse H.-J."/>
        </authorList>
    </citation>
    <scope>NUCLEOTIDE SEQUENCE</scope>
    <source>
        <strain evidence="9">32A</strain>
    </source>
</reference>
<proteinExistence type="inferred from homology"/>
<evidence type="ECO:0000256" key="1">
    <source>
        <dbReference type="ARBA" id="ARBA00010641"/>
    </source>
</evidence>
<dbReference type="InterPro" id="IPR014284">
    <property type="entry name" value="RNA_pol_sigma-70_dom"/>
</dbReference>
<evidence type="ECO:0000313" key="10">
    <source>
        <dbReference type="Proteomes" id="UP000676169"/>
    </source>
</evidence>
<dbReference type="InterPro" id="IPR007627">
    <property type="entry name" value="RNA_pol_sigma70_r2"/>
</dbReference>
<dbReference type="InterPro" id="IPR013249">
    <property type="entry name" value="RNA_pol_sigma70_r4_t2"/>
</dbReference>
<evidence type="ECO:0000259" key="7">
    <source>
        <dbReference type="Pfam" id="PF04542"/>
    </source>
</evidence>
<dbReference type="InterPro" id="IPR013325">
    <property type="entry name" value="RNA_pol_sigma_r2"/>
</dbReference>
<dbReference type="Proteomes" id="UP000676169">
    <property type="component" value="Chromosome"/>
</dbReference>
<evidence type="ECO:0000313" key="9">
    <source>
        <dbReference type="EMBL" id="QUE53133.1"/>
    </source>
</evidence>
<dbReference type="Pfam" id="PF08281">
    <property type="entry name" value="Sigma70_r4_2"/>
    <property type="match status" value="1"/>
</dbReference>
<keyword evidence="2" id="KW-0805">Transcription regulation</keyword>
<protein>
    <submittedName>
        <fullName evidence="9">Sigma-70 family RNA polymerase sigma factor</fullName>
    </submittedName>
</protein>
<dbReference type="AlphaFoldDB" id="A0A975J349"/>
<dbReference type="PANTHER" id="PTHR43133:SF8">
    <property type="entry name" value="RNA POLYMERASE SIGMA FACTOR HI_1459-RELATED"/>
    <property type="match status" value="1"/>
</dbReference>